<keyword evidence="2" id="KW-1185">Reference proteome</keyword>
<name>A0AAV2EEQ2_9ROSI</name>
<proteinExistence type="predicted"/>
<organism evidence="1 2">
    <name type="scientific">Linum trigynum</name>
    <dbReference type="NCBI Taxonomy" id="586398"/>
    <lineage>
        <taxon>Eukaryota</taxon>
        <taxon>Viridiplantae</taxon>
        <taxon>Streptophyta</taxon>
        <taxon>Embryophyta</taxon>
        <taxon>Tracheophyta</taxon>
        <taxon>Spermatophyta</taxon>
        <taxon>Magnoliopsida</taxon>
        <taxon>eudicotyledons</taxon>
        <taxon>Gunneridae</taxon>
        <taxon>Pentapetalae</taxon>
        <taxon>rosids</taxon>
        <taxon>fabids</taxon>
        <taxon>Malpighiales</taxon>
        <taxon>Linaceae</taxon>
        <taxon>Linum</taxon>
    </lineage>
</organism>
<gene>
    <name evidence="1" type="ORF">LTRI10_LOCUS25650</name>
</gene>
<evidence type="ECO:0000313" key="1">
    <source>
        <dbReference type="EMBL" id="CAL1384446.1"/>
    </source>
</evidence>
<protein>
    <submittedName>
        <fullName evidence="1">Uncharacterized protein</fullName>
    </submittedName>
</protein>
<dbReference type="Proteomes" id="UP001497516">
    <property type="component" value="Chromosome 4"/>
</dbReference>
<accession>A0AAV2EEQ2</accession>
<evidence type="ECO:0000313" key="2">
    <source>
        <dbReference type="Proteomes" id="UP001497516"/>
    </source>
</evidence>
<sequence>MASQNYHMAWPIVCTHGPLNHGHGLPHEAASPSLYLEYFRLFGLDHEATLPLYSRPWTSHSCLWPFPLDGIGLLILSIFHVPRSSCLVSMAVTYDTAMDLLIIHMALYSHT</sequence>
<dbReference type="AlphaFoldDB" id="A0AAV2EEQ2"/>
<reference evidence="1 2" key="1">
    <citation type="submission" date="2024-04" db="EMBL/GenBank/DDBJ databases">
        <authorList>
            <person name="Fracassetti M."/>
        </authorList>
    </citation>
    <scope>NUCLEOTIDE SEQUENCE [LARGE SCALE GENOMIC DNA]</scope>
</reference>
<dbReference type="EMBL" id="OZ034817">
    <property type="protein sequence ID" value="CAL1384446.1"/>
    <property type="molecule type" value="Genomic_DNA"/>
</dbReference>